<dbReference type="EMBL" id="CATOCA020000001">
    <property type="protein sequence ID" value="CAJ1099290.1"/>
    <property type="molecule type" value="Genomic_DNA"/>
</dbReference>
<keyword evidence="2 3" id="KW-0040">ANK repeat</keyword>
<keyword evidence="1" id="KW-0677">Repeat</keyword>
<dbReference type="InterPro" id="IPR036770">
    <property type="entry name" value="Ankyrin_rpt-contain_sf"/>
</dbReference>
<sequence length="521" mass="58820">MDGNSWVMKKKAKALLPAFEAGGFLDYGVVIGILHLCCLELETSTGSLEMFNTWCMSSLFDAASRRSASSAQNFPLLSEMGIAAFRVDPAVLIHVATHSVLPVVNPRDVSGRTPLHRACSWGYLHTVDLLLGHNGIDANVVTNDGDTPLHVAVRGQEYQVVCLLLKQDSVQLDIKNHQKVTPLQLAVSEGHLGMVHQLIAKGADVNVVNNDGNNCLHLAVKTKRFHSEVEPLSILDKYLKDLKLGKKERYSGVVVASYLAHHGANFYCKNKSGRTPLDLIKKEKLKKTLNMLFPPTQCVFCEDEVATETFFPCKHLSLYQFSNCITSAEFYTLNQPSKPCYSLRFYGLSWLQDHIHRNRDYGPYVTVWSRNVLFSDEEVACGFNTQQWERTCIHSPKPEVHKLLQVGHWHVVVGNVLFSDEEVACGFNTQQWERTCIHSPSSCRNVLFSDEEVACGFNTQQWERTWIFLGIPSIKLEIIECDNPLNTVEQSYQMLRRWITSCDPDTNKFETLKESLKKPNV</sequence>
<dbReference type="Pfam" id="PF12796">
    <property type="entry name" value="Ank_2"/>
    <property type="match status" value="2"/>
</dbReference>
<dbReference type="Proteomes" id="UP001162480">
    <property type="component" value="Unassembled WGS sequence"/>
</dbReference>
<proteinExistence type="predicted"/>
<dbReference type="SMART" id="SM00248">
    <property type="entry name" value="ANK"/>
    <property type="match status" value="4"/>
</dbReference>
<protein>
    <submittedName>
        <fullName evidence="5">E3 ubiquitin-protein ligase MIB2-like isoform X3</fullName>
    </submittedName>
</protein>
<dbReference type="SUPFAM" id="SSF47986">
    <property type="entry name" value="DEATH domain"/>
    <property type="match status" value="1"/>
</dbReference>
<name>A0AA36HI44_OCTVU</name>
<dbReference type="InterPro" id="IPR011029">
    <property type="entry name" value="DEATH-like_dom_sf"/>
</dbReference>
<dbReference type="PRINTS" id="PR01415">
    <property type="entry name" value="ANKYRIN"/>
</dbReference>
<dbReference type="GO" id="GO:0007165">
    <property type="term" value="P:signal transduction"/>
    <property type="evidence" value="ECO:0007669"/>
    <property type="project" value="InterPro"/>
</dbReference>
<dbReference type="PANTHER" id="PTHR24198:SF165">
    <property type="entry name" value="ANKYRIN REPEAT-CONTAINING PROTEIN-RELATED"/>
    <property type="match status" value="1"/>
</dbReference>
<dbReference type="PROSITE" id="PS50297">
    <property type="entry name" value="ANK_REP_REGION"/>
    <property type="match status" value="3"/>
</dbReference>
<dbReference type="PROSITE" id="PS50017">
    <property type="entry name" value="DEATH_DOMAIN"/>
    <property type="match status" value="1"/>
</dbReference>
<dbReference type="Gene3D" id="1.25.40.20">
    <property type="entry name" value="Ankyrin repeat-containing domain"/>
    <property type="match status" value="1"/>
</dbReference>
<feature type="repeat" description="ANK" evidence="3">
    <location>
        <begin position="144"/>
        <end position="177"/>
    </location>
</feature>
<evidence type="ECO:0000259" key="4">
    <source>
        <dbReference type="PROSITE" id="PS50017"/>
    </source>
</evidence>
<accession>A0AA36HI44</accession>
<dbReference type="PROSITE" id="PS50088">
    <property type="entry name" value="ANK_REPEAT"/>
    <property type="match status" value="3"/>
</dbReference>
<feature type="repeat" description="ANK" evidence="3">
    <location>
        <begin position="110"/>
        <end position="143"/>
    </location>
</feature>
<dbReference type="InterPro" id="IPR002110">
    <property type="entry name" value="Ankyrin_rpt"/>
</dbReference>
<feature type="domain" description="Death" evidence="4">
    <location>
        <begin position="461"/>
        <end position="521"/>
    </location>
</feature>
<keyword evidence="6" id="KW-1185">Reference proteome</keyword>
<dbReference type="AlphaFoldDB" id="A0AA36HI44"/>
<feature type="repeat" description="ANK" evidence="3">
    <location>
        <begin position="178"/>
        <end position="210"/>
    </location>
</feature>
<evidence type="ECO:0000313" key="6">
    <source>
        <dbReference type="Proteomes" id="UP001162480"/>
    </source>
</evidence>
<organism evidence="5 6">
    <name type="scientific">Octopus vulgaris</name>
    <name type="common">Common octopus</name>
    <dbReference type="NCBI Taxonomy" id="6645"/>
    <lineage>
        <taxon>Eukaryota</taxon>
        <taxon>Metazoa</taxon>
        <taxon>Spiralia</taxon>
        <taxon>Lophotrochozoa</taxon>
        <taxon>Mollusca</taxon>
        <taxon>Cephalopoda</taxon>
        <taxon>Coleoidea</taxon>
        <taxon>Octopodiformes</taxon>
        <taxon>Octopoda</taxon>
        <taxon>Incirrata</taxon>
        <taxon>Octopodidae</taxon>
        <taxon>Octopus</taxon>
    </lineage>
</organism>
<dbReference type="InterPro" id="IPR000488">
    <property type="entry name" value="Death_dom"/>
</dbReference>
<evidence type="ECO:0000256" key="2">
    <source>
        <dbReference type="ARBA" id="ARBA00023043"/>
    </source>
</evidence>
<dbReference type="CDD" id="cd01670">
    <property type="entry name" value="Death"/>
    <property type="match status" value="1"/>
</dbReference>
<dbReference type="SUPFAM" id="SSF48403">
    <property type="entry name" value="Ankyrin repeat"/>
    <property type="match status" value="1"/>
</dbReference>
<gene>
    <name evidence="5" type="ORF">OCTVUL_1B003125</name>
</gene>
<dbReference type="Gene3D" id="1.10.533.10">
    <property type="entry name" value="Death Domain, Fas"/>
    <property type="match status" value="1"/>
</dbReference>
<evidence type="ECO:0000313" key="5">
    <source>
        <dbReference type="EMBL" id="CAJ1099290.1"/>
    </source>
</evidence>
<comment type="caution">
    <text evidence="5">The sequence shown here is derived from an EMBL/GenBank/DDBJ whole genome shotgun (WGS) entry which is preliminary data.</text>
</comment>
<dbReference type="PANTHER" id="PTHR24198">
    <property type="entry name" value="ANKYRIN REPEAT AND PROTEIN KINASE DOMAIN-CONTAINING PROTEIN"/>
    <property type="match status" value="1"/>
</dbReference>
<evidence type="ECO:0000256" key="1">
    <source>
        <dbReference type="ARBA" id="ARBA00022737"/>
    </source>
</evidence>
<evidence type="ECO:0000256" key="3">
    <source>
        <dbReference type="PROSITE-ProRule" id="PRU00023"/>
    </source>
</evidence>
<reference evidence="5" key="1">
    <citation type="submission" date="2023-08" db="EMBL/GenBank/DDBJ databases">
        <authorList>
            <person name="Alioto T."/>
            <person name="Alioto T."/>
            <person name="Gomez Garrido J."/>
        </authorList>
    </citation>
    <scope>NUCLEOTIDE SEQUENCE</scope>
</reference>